<sequence>MPKYQSPFPDHPVPVPVAAQAVPLPEPTYIPSSSSSSSSLGAVLKTPLGRAAEEGAATNRQTKGAERDTLTAGSENTAS</sequence>
<organism evidence="2 3">
    <name type="scientific">Fusarium duplospermum</name>
    <dbReference type="NCBI Taxonomy" id="1325734"/>
    <lineage>
        <taxon>Eukaryota</taxon>
        <taxon>Fungi</taxon>
        <taxon>Dikarya</taxon>
        <taxon>Ascomycota</taxon>
        <taxon>Pezizomycotina</taxon>
        <taxon>Sordariomycetes</taxon>
        <taxon>Hypocreomycetidae</taxon>
        <taxon>Hypocreales</taxon>
        <taxon>Nectriaceae</taxon>
        <taxon>Fusarium</taxon>
        <taxon>Fusarium solani species complex</taxon>
    </lineage>
</organism>
<evidence type="ECO:0000313" key="2">
    <source>
        <dbReference type="EMBL" id="RSL72308.1"/>
    </source>
</evidence>
<comment type="caution">
    <text evidence="2">The sequence shown here is derived from an EMBL/GenBank/DDBJ whole genome shotgun (WGS) entry which is preliminary data.</text>
</comment>
<name>A0A428R448_9HYPO</name>
<dbReference type="EMBL" id="NKCI01000004">
    <property type="protein sequence ID" value="RSL72308.1"/>
    <property type="molecule type" value="Genomic_DNA"/>
</dbReference>
<gene>
    <name evidence="2" type="ORF">CEP54_000893</name>
</gene>
<proteinExistence type="predicted"/>
<accession>A0A428R448</accession>
<reference evidence="2 3" key="1">
    <citation type="submission" date="2017-06" db="EMBL/GenBank/DDBJ databases">
        <title>Comparative genomic analysis of Ambrosia Fusariam Clade fungi.</title>
        <authorList>
            <person name="Stajich J.E."/>
            <person name="Carrillo J."/>
            <person name="Kijimoto T."/>
            <person name="Eskalen A."/>
            <person name="O'Donnell K."/>
            <person name="Kasson M."/>
        </authorList>
    </citation>
    <scope>NUCLEOTIDE SEQUENCE [LARGE SCALE GENOMIC DNA]</scope>
    <source>
        <strain evidence="2 3">NRRL62584</strain>
    </source>
</reference>
<evidence type="ECO:0000256" key="1">
    <source>
        <dbReference type="SAM" id="MobiDB-lite"/>
    </source>
</evidence>
<feature type="region of interest" description="Disordered" evidence="1">
    <location>
        <begin position="25"/>
        <end position="79"/>
    </location>
</feature>
<keyword evidence="3" id="KW-1185">Reference proteome</keyword>
<dbReference type="Proteomes" id="UP000288168">
    <property type="component" value="Unassembled WGS sequence"/>
</dbReference>
<protein>
    <submittedName>
        <fullName evidence="2">Uncharacterized protein</fullName>
    </submittedName>
</protein>
<dbReference type="AlphaFoldDB" id="A0A428R448"/>
<evidence type="ECO:0000313" key="3">
    <source>
        <dbReference type="Proteomes" id="UP000288168"/>
    </source>
</evidence>